<proteinExistence type="predicted"/>
<keyword evidence="1" id="KW-1133">Transmembrane helix</keyword>
<dbReference type="EMBL" id="CAHIKZ030005241">
    <property type="protein sequence ID" value="CAE1321498.1"/>
    <property type="molecule type" value="Genomic_DNA"/>
</dbReference>
<comment type="caution">
    <text evidence="2">The sequence shown here is derived from an EMBL/GenBank/DDBJ whole genome shotgun (WGS) entry which is preliminary data.</text>
</comment>
<accession>A0A812EEI3</accession>
<dbReference type="AlphaFoldDB" id="A0A812EEI3"/>
<organism evidence="2 3">
    <name type="scientific">Acanthosepion pharaonis</name>
    <name type="common">Pharaoh cuttlefish</name>
    <name type="synonym">Sepia pharaonis</name>
    <dbReference type="NCBI Taxonomy" id="158019"/>
    <lineage>
        <taxon>Eukaryota</taxon>
        <taxon>Metazoa</taxon>
        <taxon>Spiralia</taxon>
        <taxon>Lophotrochozoa</taxon>
        <taxon>Mollusca</taxon>
        <taxon>Cephalopoda</taxon>
        <taxon>Coleoidea</taxon>
        <taxon>Decapodiformes</taxon>
        <taxon>Sepiida</taxon>
        <taxon>Sepiina</taxon>
        <taxon>Sepiidae</taxon>
        <taxon>Acanthosepion</taxon>
    </lineage>
</organism>
<protein>
    <submittedName>
        <fullName evidence="2">Uncharacterized protein</fullName>
    </submittedName>
</protein>
<keyword evidence="3" id="KW-1185">Reference proteome</keyword>
<gene>
    <name evidence="2" type="ORF">SPHA_71586</name>
</gene>
<name>A0A812EEI3_ACAPH</name>
<sequence>MKFFSSEKNLSIPSDPCLGSFSKAAALIFLDSLGAFVMSMRSSTCDSRCQRRSLRSSGFHHCLTVSLTAATESSVLTAEERTLWAFCLVVNLSFSHAFHFLQMSMTMVLLNPNQAITSTGFFQARKEATTADLRSYSIREKVLFNFFAQLFLSLLFSYLSLISFLPSFLPSFLSFFLSFFHSFFHSFFRSFVRSVYPFLFSLCHSFFK</sequence>
<dbReference type="Proteomes" id="UP000597762">
    <property type="component" value="Unassembled WGS sequence"/>
</dbReference>
<reference evidence="2" key="1">
    <citation type="submission" date="2021-01" db="EMBL/GenBank/DDBJ databases">
        <authorList>
            <person name="Li R."/>
            <person name="Bekaert M."/>
        </authorList>
    </citation>
    <scope>NUCLEOTIDE SEQUENCE</scope>
    <source>
        <strain evidence="2">Farmed</strain>
    </source>
</reference>
<keyword evidence="1" id="KW-0472">Membrane</keyword>
<keyword evidence="1" id="KW-0812">Transmembrane</keyword>
<feature type="transmembrane region" description="Helical" evidence="1">
    <location>
        <begin position="142"/>
        <end position="162"/>
    </location>
</feature>
<evidence type="ECO:0000313" key="3">
    <source>
        <dbReference type="Proteomes" id="UP000597762"/>
    </source>
</evidence>
<evidence type="ECO:0000313" key="2">
    <source>
        <dbReference type="EMBL" id="CAE1321498.1"/>
    </source>
</evidence>
<evidence type="ECO:0000256" key="1">
    <source>
        <dbReference type="SAM" id="Phobius"/>
    </source>
</evidence>